<dbReference type="EMBL" id="CADIJR010000002">
    <property type="protein sequence ID" value="CAB3627521.1"/>
    <property type="molecule type" value="Genomic_DNA"/>
</dbReference>
<evidence type="ECO:0000313" key="1">
    <source>
        <dbReference type="EMBL" id="CAB3627521.1"/>
    </source>
</evidence>
<dbReference type="RefSeq" id="WP_054435098.1">
    <property type="nucleotide sequence ID" value="NZ_CADIJR010000002.1"/>
</dbReference>
<sequence>MTPSFTPAQQSTAANAVLSDIRETSQRCRAMLETVTGDGFAYFSLLDDELQEAYLHQVFMLMVEVNHMAGTTLAAQDGGAE</sequence>
<proteinExistence type="predicted"/>
<dbReference type="AlphaFoldDB" id="A0A6J4ZI41"/>
<dbReference type="Proteomes" id="UP000507979">
    <property type="component" value="Unassembled WGS sequence"/>
</dbReference>
<accession>A0A6J4ZI41</accession>
<dbReference type="GeneID" id="92896281"/>
<organism evidence="1 2">
    <name type="scientific">Achromobacter insuavis</name>
    <dbReference type="NCBI Taxonomy" id="1287735"/>
    <lineage>
        <taxon>Bacteria</taxon>
        <taxon>Pseudomonadati</taxon>
        <taxon>Pseudomonadota</taxon>
        <taxon>Betaproteobacteria</taxon>
        <taxon>Burkholderiales</taxon>
        <taxon>Alcaligenaceae</taxon>
        <taxon>Achromobacter</taxon>
    </lineage>
</organism>
<name>A0A6J4ZI41_9BURK</name>
<keyword evidence="2" id="KW-1185">Reference proteome</keyword>
<gene>
    <name evidence="1" type="ORF">LMG26845_00444</name>
</gene>
<evidence type="ECO:0000313" key="2">
    <source>
        <dbReference type="Proteomes" id="UP000507979"/>
    </source>
</evidence>
<protein>
    <submittedName>
        <fullName evidence="1">Uncharacterized protein</fullName>
    </submittedName>
</protein>
<reference evidence="1 2" key="1">
    <citation type="submission" date="2020-04" db="EMBL/GenBank/DDBJ databases">
        <authorList>
            <person name="De Canck E."/>
        </authorList>
    </citation>
    <scope>NUCLEOTIDE SEQUENCE [LARGE SCALE GENOMIC DNA]</scope>
    <source>
        <strain evidence="1 2">LMG 26845</strain>
    </source>
</reference>